<evidence type="ECO:0000313" key="1">
    <source>
        <dbReference type="EMBL" id="UWX65044.1"/>
    </source>
</evidence>
<dbReference type="Proteomes" id="UP001060261">
    <property type="component" value="Chromosome"/>
</dbReference>
<name>A0ABY5YIY9_9DEIO</name>
<reference evidence="1" key="1">
    <citation type="submission" date="2022-09" db="EMBL/GenBank/DDBJ databases">
        <title>genome sequence of Deinococcus rubellus.</title>
        <authorList>
            <person name="Srinivasan S."/>
        </authorList>
    </citation>
    <scope>NUCLEOTIDE SEQUENCE</scope>
    <source>
        <strain evidence="1">Ant6</strain>
    </source>
</reference>
<accession>A0ABY5YIY9</accession>
<dbReference type="EMBL" id="CP104213">
    <property type="protein sequence ID" value="UWX65044.1"/>
    <property type="molecule type" value="Genomic_DNA"/>
</dbReference>
<protein>
    <recommendedName>
        <fullName evidence="3">TubC N-terminal docking domain-containing protein</fullName>
    </recommendedName>
</protein>
<gene>
    <name evidence="1" type="ORF">N0D28_05145</name>
</gene>
<evidence type="ECO:0000313" key="2">
    <source>
        <dbReference type="Proteomes" id="UP001060261"/>
    </source>
</evidence>
<proteinExistence type="predicted"/>
<sequence>MTLPELRHALSQYGVSLTLTSEGRLKVNAQQQPPADLMAALRLHRDALICDLQPPALPGAEPLPGHLAALVDVARAGQSPRGAVKLASGLVTDLAGYVLAWAECWPRDRAHILQRLEEARAAVNL</sequence>
<evidence type="ECO:0008006" key="3">
    <source>
        <dbReference type="Google" id="ProtNLM"/>
    </source>
</evidence>
<dbReference type="RefSeq" id="WP_260561302.1">
    <property type="nucleotide sequence ID" value="NZ_BAABEC010000191.1"/>
</dbReference>
<keyword evidence="2" id="KW-1185">Reference proteome</keyword>
<organism evidence="1 2">
    <name type="scientific">Deinococcus rubellus</name>
    <dbReference type="NCBI Taxonomy" id="1889240"/>
    <lineage>
        <taxon>Bacteria</taxon>
        <taxon>Thermotogati</taxon>
        <taxon>Deinococcota</taxon>
        <taxon>Deinococci</taxon>
        <taxon>Deinococcales</taxon>
        <taxon>Deinococcaceae</taxon>
        <taxon>Deinococcus</taxon>
    </lineage>
</organism>